<feature type="transmembrane region" description="Helical" evidence="2">
    <location>
        <begin position="25"/>
        <end position="48"/>
    </location>
</feature>
<keyword evidence="2" id="KW-0812">Transmembrane</keyword>
<keyword evidence="4" id="KW-1185">Reference proteome</keyword>
<comment type="caution">
    <text evidence="3">The sequence shown here is derived from an EMBL/GenBank/DDBJ whole genome shotgun (WGS) entry which is preliminary data.</text>
</comment>
<proteinExistence type="predicted"/>
<dbReference type="EMBL" id="JACCBU010000001">
    <property type="protein sequence ID" value="NYE74068.1"/>
    <property type="molecule type" value="Genomic_DNA"/>
</dbReference>
<evidence type="ECO:0000256" key="2">
    <source>
        <dbReference type="SAM" id="Phobius"/>
    </source>
</evidence>
<name>A0A7Y9LEQ3_9ACTN</name>
<gene>
    <name evidence="3" type="ORF">BKA15_005397</name>
</gene>
<keyword evidence="2" id="KW-0472">Membrane</keyword>
<dbReference type="AlphaFoldDB" id="A0A7Y9LEQ3"/>
<accession>A0A7Y9LEQ3</accession>
<keyword evidence="2" id="KW-1133">Transmembrane helix</keyword>
<dbReference type="RefSeq" id="WP_179756105.1">
    <property type="nucleotide sequence ID" value="NZ_JACCBU010000001.1"/>
</dbReference>
<dbReference type="Proteomes" id="UP000569914">
    <property type="component" value="Unassembled WGS sequence"/>
</dbReference>
<evidence type="ECO:0000313" key="3">
    <source>
        <dbReference type="EMBL" id="NYE74068.1"/>
    </source>
</evidence>
<sequence length="200" mass="21383">MADRPLGTPPPAPQPPPELPRRRSLLLRIAPAVGTFVILALAAVIIVAGSVQDNRKAAEQARRPVPSPVITAPPAVASDPAGEPDAIEFTTPQGRGELTVIDHTWLRKPGSSEVRLRVQVELRALDGVVDYDPAYFFAARDLANPVRAEDSFAHGDLDVGVLEPGDAARGYLTFLLPRGDVTLMMSSDAADWITAIKIVD</sequence>
<evidence type="ECO:0000313" key="4">
    <source>
        <dbReference type="Proteomes" id="UP000569914"/>
    </source>
</evidence>
<reference evidence="3 4" key="1">
    <citation type="submission" date="2020-07" db="EMBL/GenBank/DDBJ databases">
        <title>Sequencing the genomes of 1000 actinobacteria strains.</title>
        <authorList>
            <person name="Klenk H.-P."/>
        </authorList>
    </citation>
    <scope>NUCLEOTIDE SEQUENCE [LARGE SCALE GENOMIC DNA]</scope>
    <source>
        <strain evidence="3 4">DSM 22083</strain>
    </source>
</reference>
<feature type="region of interest" description="Disordered" evidence="1">
    <location>
        <begin position="58"/>
        <end position="82"/>
    </location>
</feature>
<evidence type="ECO:0008006" key="5">
    <source>
        <dbReference type="Google" id="ProtNLM"/>
    </source>
</evidence>
<organism evidence="3 4">
    <name type="scientific">Microlunatus parietis</name>
    <dbReference type="NCBI Taxonomy" id="682979"/>
    <lineage>
        <taxon>Bacteria</taxon>
        <taxon>Bacillati</taxon>
        <taxon>Actinomycetota</taxon>
        <taxon>Actinomycetes</taxon>
        <taxon>Propionibacteriales</taxon>
        <taxon>Propionibacteriaceae</taxon>
        <taxon>Microlunatus</taxon>
    </lineage>
</organism>
<protein>
    <recommendedName>
        <fullName evidence="5">DUF4352 domain-containing protein</fullName>
    </recommendedName>
</protein>
<evidence type="ECO:0000256" key="1">
    <source>
        <dbReference type="SAM" id="MobiDB-lite"/>
    </source>
</evidence>